<evidence type="ECO:0000313" key="2">
    <source>
        <dbReference type="EMBL" id="CUV45782.1"/>
    </source>
</evidence>
<accession>A0A0S4WG35</accession>
<feature type="compositionally biased region" description="Basic and acidic residues" evidence="1">
    <location>
        <begin position="38"/>
        <end position="50"/>
    </location>
</feature>
<feature type="region of interest" description="Disordered" evidence="1">
    <location>
        <begin position="35"/>
        <end position="60"/>
    </location>
</feature>
<dbReference type="EMBL" id="LN899827">
    <property type="protein sequence ID" value="CUV45782.1"/>
    <property type="molecule type" value="Genomic_DNA"/>
</dbReference>
<gene>
    <name evidence="2" type="ORF">TO10_v1_380205</name>
</gene>
<organism evidence="2">
    <name type="scientific">Ralstonia solanacearum</name>
    <name type="common">Pseudomonas solanacearum</name>
    <dbReference type="NCBI Taxonomy" id="305"/>
    <lineage>
        <taxon>Bacteria</taxon>
        <taxon>Pseudomonadati</taxon>
        <taxon>Pseudomonadota</taxon>
        <taxon>Betaproteobacteria</taxon>
        <taxon>Burkholderiales</taxon>
        <taxon>Burkholderiaceae</taxon>
        <taxon>Ralstonia</taxon>
        <taxon>Ralstonia solanacearum species complex</taxon>
    </lineage>
</organism>
<name>A0A0S4WG35_RALSL</name>
<protein>
    <submittedName>
        <fullName evidence="2">Uncharacterized protein</fullName>
    </submittedName>
</protein>
<dbReference type="AlphaFoldDB" id="A0A0S4WG35"/>
<evidence type="ECO:0000256" key="1">
    <source>
        <dbReference type="SAM" id="MobiDB-lite"/>
    </source>
</evidence>
<proteinExistence type="predicted"/>
<reference evidence="2" key="1">
    <citation type="submission" date="2015-10" db="EMBL/GenBank/DDBJ databases">
        <authorList>
            <person name="Gilbert D.G."/>
        </authorList>
    </citation>
    <scope>NUCLEOTIDE SEQUENCE</scope>
    <source>
        <strain evidence="2">Phyl III-seqv23</strain>
    </source>
</reference>
<sequence>MRRSDQEVPDASNPTFRGAGAALVARALAVAADGGPLRGHDRLRRDDLAGRHAPRSCDPG</sequence>